<sequence length="122" mass="13207">MSSQPTGDASAMASSAGKSQYSSSYHSSSGTTHKSKHRSRSTTRHHHTSADKPKKKRHISATNSFASIPGAIKLSMLNSGLLPTSRFNGKYNFNSKLQNVQTTKFVVRGSLCTTVSVGHYNF</sequence>
<accession>A0A9P0P125</accession>
<comment type="caution">
    <text evidence="2">The sequence shown here is derived from an EMBL/GenBank/DDBJ whole genome shotgun (WGS) entry which is preliminary data.</text>
</comment>
<dbReference type="Proteomes" id="UP001152888">
    <property type="component" value="Unassembled WGS sequence"/>
</dbReference>
<dbReference type="EMBL" id="CAKOFQ010006725">
    <property type="protein sequence ID" value="CAH1965423.1"/>
    <property type="molecule type" value="Genomic_DNA"/>
</dbReference>
<reference evidence="2" key="1">
    <citation type="submission" date="2022-03" db="EMBL/GenBank/DDBJ databases">
        <authorList>
            <person name="Sayadi A."/>
        </authorList>
    </citation>
    <scope>NUCLEOTIDE SEQUENCE</scope>
</reference>
<name>A0A9P0P125_ACAOB</name>
<proteinExistence type="predicted"/>
<evidence type="ECO:0000313" key="3">
    <source>
        <dbReference type="Proteomes" id="UP001152888"/>
    </source>
</evidence>
<feature type="compositionally biased region" description="Low complexity" evidence="1">
    <location>
        <begin position="13"/>
        <end position="32"/>
    </location>
</feature>
<protein>
    <submittedName>
        <fullName evidence="2">Uncharacterized protein</fullName>
    </submittedName>
</protein>
<dbReference type="OrthoDB" id="6144703at2759"/>
<gene>
    <name evidence="2" type="ORF">ACAOBT_LOCUS6320</name>
</gene>
<evidence type="ECO:0000256" key="1">
    <source>
        <dbReference type="SAM" id="MobiDB-lite"/>
    </source>
</evidence>
<feature type="region of interest" description="Disordered" evidence="1">
    <location>
        <begin position="1"/>
        <end position="62"/>
    </location>
</feature>
<dbReference type="AlphaFoldDB" id="A0A9P0P125"/>
<organism evidence="2 3">
    <name type="scientific">Acanthoscelides obtectus</name>
    <name type="common">Bean weevil</name>
    <name type="synonym">Bruchus obtectus</name>
    <dbReference type="NCBI Taxonomy" id="200917"/>
    <lineage>
        <taxon>Eukaryota</taxon>
        <taxon>Metazoa</taxon>
        <taxon>Ecdysozoa</taxon>
        <taxon>Arthropoda</taxon>
        <taxon>Hexapoda</taxon>
        <taxon>Insecta</taxon>
        <taxon>Pterygota</taxon>
        <taxon>Neoptera</taxon>
        <taxon>Endopterygota</taxon>
        <taxon>Coleoptera</taxon>
        <taxon>Polyphaga</taxon>
        <taxon>Cucujiformia</taxon>
        <taxon>Chrysomeloidea</taxon>
        <taxon>Chrysomelidae</taxon>
        <taxon>Bruchinae</taxon>
        <taxon>Bruchini</taxon>
        <taxon>Acanthoscelides</taxon>
    </lineage>
</organism>
<evidence type="ECO:0000313" key="2">
    <source>
        <dbReference type="EMBL" id="CAH1965423.1"/>
    </source>
</evidence>
<keyword evidence="3" id="KW-1185">Reference proteome</keyword>
<feature type="compositionally biased region" description="Basic residues" evidence="1">
    <location>
        <begin position="33"/>
        <end position="59"/>
    </location>
</feature>